<sequence length="259" mass="27256">MKQVDLNSDIGESFGAYKLGMDEEVLKYVSSANIACGWHAGDPMVMAETVKTAVSLGVEMGAHPGFPDLMGFGRRNLQVSPAEAQAYVIYQIGALAAFAAVQGTRLQHVKAHGALYNMAAKDPLLADAIAAAVEAVDPELILVGLAHSELTKAGEKRGLKVAHEVFADRAYNIDGTLVARTHPDAMIHDASLAVERVVQMVTAGTVKAVDGSTIDLTAHTICVHGDSPQALQFVATIREALQQASIAITTLAKLLVSST</sequence>
<evidence type="ECO:0000256" key="1">
    <source>
        <dbReference type="HAMAP-Rule" id="MF_00691"/>
    </source>
</evidence>
<comment type="similarity">
    <text evidence="1">Belongs to the LamB/PxpA family.</text>
</comment>
<proteinExistence type="inferred from homology"/>
<dbReference type="PANTHER" id="PTHR30292">
    <property type="entry name" value="UNCHARACTERIZED PROTEIN YBGL-RELATED"/>
    <property type="match status" value="1"/>
</dbReference>
<dbReference type="EMBL" id="JBCITM010000014">
    <property type="protein sequence ID" value="MEN1761340.1"/>
    <property type="molecule type" value="Genomic_DNA"/>
</dbReference>
<name>A0ABU9VVZ3_9CLOT</name>
<dbReference type="NCBIfam" id="NF003814">
    <property type="entry name" value="PRK05406.1-3"/>
    <property type="match status" value="1"/>
</dbReference>
<dbReference type="PANTHER" id="PTHR30292:SF0">
    <property type="entry name" value="5-OXOPROLINASE SUBUNIT A"/>
    <property type="match status" value="1"/>
</dbReference>
<protein>
    <recommendedName>
        <fullName evidence="1">5-oxoprolinase subunit A</fullName>
        <shortName evidence="1">5-OPase subunit A</shortName>
        <ecNumber evidence="1">3.5.2.9</ecNumber>
    </recommendedName>
    <alternativeName>
        <fullName evidence="1">5-oxoprolinase (ATP-hydrolyzing) subunit A</fullName>
    </alternativeName>
</protein>
<keyword evidence="1" id="KW-0067">ATP-binding</keyword>
<dbReference type="HAMAP" id="MF_00691">
    <property type="entry name" value="PxpA"/>
    <property type="match status" value="1"/>
</dbReference>
<organism evidence="2 3">
    <name type="scientific">Anoxynatronum sibiricum</name>
    <dbReference type="NCBI Taxonomy" id="210623"/>
    <lineage>
        <taxon>Bacteria</taxon>
        <taxon>Bacillati</taxon>
        <taxon>Bacillota</taxon>
        <taxon>Clostridia</taxon>
        <taxon>Eubacteriales</taxon>
        <taxon>Clostridiaceae</taxon>
        <taxon>Anoxynatronum</taxon>
    </lineage>
</organism>
<reference evidence="2 3" key="1">
    <citation type="submission" date="2024-04" db="EMBL/GenBank/DDBJ databases">
        <title>Genome sequencing and metabolic network reconstruction of aminoacids and betaine degradation by Anoxynatronum sibiricum.</title>
        <authorList>
            <person name="Detkova E.N."/>
            <person name="Boltjanskaja Y.V."/>
            <person name="Mardanov A.V."/>
            <person name="Kevbrin V."/>
        </authorList>
    </citation>
    <scope>NUCLEOTIDE SEQUENCE [LARGE SCALE GENOMIC DNA]</scope>
    <source>
        <strain evidence="2 3">Z-7981</strain>
    </source>
</reference>
<dbReference type="RefSeq" id="WP_343186660.1">
    <property type="nucleotide sequence ID" value="NZ_JBCITM010000014.1"/>
</dbReference>
<evidence type="ECO:0000313" key="3">
    <source>
        <dbReference type="Proteomes" id="UP001407405"/>
    </source>
</evidence>
<accession>A0ABU9VVZ3</accession>
<keyword evidence="1 2" id="KW-0378">Hydrolase</keyword>
<dbReference type="NCBIfam" id="NF003816">
    <property type="entry name" value="PRK05406.1-5"/>
    <property type="match status" value="1"/>
</dbReference>
<dbReference type="InterPro" id="IPR011330">
    <property type="entry name" value="Glyco_hydro/deAcase_b/a-brl"/>
</dbReference>
<dbReference type="GO" id="GO:0017168">
    <property type="term" value="F:5-oxoprolinase (ATP-hydrolyzing) activity"/>
    <property type="evidence" value="ECO:0007669"/>
    <property type="project" value="UniProtKB-EC"/>
</dbReference>
<dbReference type="SUPFAM" id="SSF88713">
    <property type="entry name" value="Glycoside hydrolase/deacetylase"/>
    <property type="match status" value="1"/>
</dbReference>
<keyword evidence="3" id="KW-1185">Reference proteome</keyword>
<gene>
    <name evidence="1" type="primary">pxpA</name>
    <name evidence="2" type="ORF">AAIG11_12680</name>
</gene>
<dbReference type="Proteomes" id="UP001407405">
    <property type="component" value="Unassembled WGS sequence"/>
</dbReference>
<dbReference type="EC" id="3.5.2.9" evidence="1"/>
<evidence type="ECO:0000313" key="2">
    <source>
        <dbReference type="EMBL" id="MEN1761340.1"/>
    </source>
</evidence>
<dbReference type="Gene3D" id="3.20.20.370">
    <property type="entry name" value="Glycoside hydrolase/deacetylase"/>
    <property type="match status" value="1"/>
</dbReference>
<keyword evidence="1" id="KW-0547">Nucleotide-binding</keyword>
<comment type="catalytic activity">
    <reaction evidence="1">
        <text>5-oxo-L-proline + ATP + 2 H2O = L-glutamate + ADP + phosphate + H(+)</text>
        <dbReference type="Rhea" id="RHEA:10348"/>
        <dbReference type="ChEBI" id="CHEBI:15377"/>
        <dbReference type="ChEBI" id="CHEBI:15378"/>
        <dbReference type="ChEBI" id="CHEBI:29985"/>
        <dbReference type="ChEBI" id="CHEBI:30616"/>
        <dbReference type="ChEBI" id="CHEBI:43474"/>
        <dbReference type="ChEBI" id="CHEBI:58402"/>
        <dbReference type="ChEBI" id="CHEBI:456216"/>
        <dbReference type="EC" id="3.5.2.9"/>
    </reaction>
</comment>
<comment type="function">
    <text evidence="1">Catalyzes the cleavage of 5-oxoproline to form L-glutamate coupled to the hydrolysis of ATP to ADP and inorganic phosphate.</text>
</comment>
<dbReference type="InterPro" id="IPR005501">
    <property type="entry name" value="LamB/YcsF/PxpA-like"/>
</dbReference>
<dbReference type="CDD" id="cd10787">
    <property type="entry name" value="LamB_YcsF_like"/>
    <property type="match status" value="1"/>
</dbReference>
<comment type="caution">
    <text evidence="2">The sequence shown here is derived from an EMBL/GenBank/DDBJ whole genome shotgun (WGS) entry which is preliminary data.</text>
</comment>
<comment type="subunit">
    <text evidence="1">Forms a complex composed of PxpA, PxpB and PxpC.</text>
</comment>
<dbReference type="Pfam" id="PF03746">
    <property type="entry name" value="LamB_YcsF"/>
    <property type="match status" value="1"/>
</dbReference>